<proteinExistence type="predicted"/>
<sequence>KSYNMYFPAHKGIFCLDADREVSGSRRTPEFHEILYPLQIDLQPEISAHLKEYGELLQLELHA</sequence>
<reference evidence="1" key="1">
    <citation type="journal article" date="2014" name="Front. Microbiol.">
        <title>High frequency of phylogenetically diverse reductive dehalogenase-homologous genes in deep subseafloor sedimentary metagenomes.</title>
        <authorList>
            <person name="Kawai M."/>
            <person name="Futagami T."/>
            <person name="Toyoda A."/>
            <person name="Takaki Y."/>
            <person name="Nishi S."/>
            <person name="Hori S."/>
            <person name="Arai W."/>
            <person name="Tsubouchi T."/>
            <person name="Morono Y."/>
            <person name="Uchiyama I."/>
            <person name="Ito T."/>
            <person name="Fujiyama A."/>
            <person name="Inagaki F."/>
            <person name="Takami H."/>
        </authorList>
    </citation>
    <scope>NUCLEOTIDE SEQUENCE</scope>
    <source>
        <strain evidence="1">Expedition CK06-06</strain>
    </source>
</reference>
<name>X1R0W2_9ZZZZ</name>
<feature type="non-terminal residue" evidence="1">
    <location>
        <position position="1"/>
    </location>
</feature>
<dbReference type="EMBL" id="BARV01037277">
    <property type="protein sequence ID" value="GAI49179.1"/>
    <property type="molecule type" value="Genomic_DNA"/>
</dbReference>
<organism evidence="1">
    <name type="scientific">marine sediment metagenome</name>
    <dbReference type="NCBI Taxonomy" id="412755"/>
    <lineage>
        <taxon>unclassified sequences</taxon>
        <taxon>metagenomes</taxon>
        <taxon>ecological metagenomes</taxon>
    </lineage>
</organism>
<evidence type="ECO:0000313" key="1">
    <source>
        <dbReference type="EMBL" id="GAI49179.1"/>
    </source>
</evidence>
<protein>
    <submittedName>
        <fullName evidence="1">Uncharacterized protein</fullName>
    </submittedName>
</protein>
<gene>
    <name evidence="1" type="ORF">S06H3_57709</name>
</gene>
<accession>X1R0W2</accession>
<comment type="caution">
    <text evidence="1">The sequence shown here is derived from an EMBL/GenBank/DDBJ whole genome shotgun (WGS) entry which is preliminary data.</text>
</comment>
<dbReference type="AlphaFoldDB" id="X1R0W2"/>